<dbReference type="SUPFAM" id="SSF51658">
    <property type="entry name" value="Xylose isomerase-like"/>
    <property type="match status" value="1"/>
</dbReference>
<dbReference type="Pfam" id="PF01261">
    <property type="entry name" value="AP_endonuc_2"/>
    <property type="match status" value="1"/>
</dbReference>
<dbReference type="OrthoDB" id="9782626at2"/>
<dbReference type="PANTHER" id="PTHR12110">
    <property type="entry name" value="HYDROXYPYRUVATE ISOMERASE"/>
    <property type="match status" value="1"/>
</dbReference>
<dbReference type="RefSeq" id="WP_146594755.1">
    <property type="nucleotide sequence ID" value="NZ_SJPT01000004.1"/>
</dbReference>
<dbReference type="Proteomes" id="UP000316304">
    <property type="component" value="Unassembled WGS sequence"/>
</dbReference>
<dbReference type="Gene3D" id="3.20.20.150">
    <property type="entry name" value="Divalent-metal-dependent TIM barrel enzymes"/>
    <property type="match status" value="1"/>
</dbReference>
<dbReference type="InterPro" id="IPR036237">
    <property type="entry name" value="Xyl_isomerase-like_sf"/>
</dbReference>
<dbReference type="InterPro" id="IPR050312">
    <property type="entry name" value="IolE/XylAMocC-like"/>
</dbReference>
<evidence type="ECO:0000313" key="2">
    <source>
        <dbReference type="EMBL" id="TWU22939.1"/>
    </source>
</evidence>
<gene>
    <name evidence="2" type="primary">iolI_2</name>
    <name evidence="2" type="ORF">Pla52o_24720</name>
</gene>
<feature type="domain" description="Xylose isomerase-like TIM barrel" evidence="1">
    <location>
        <begin position="21"/>
        <end position="275"/>
    </location>
</feature>
<sequence>MFKNFSPWLLGINGRQSELIELALTYGFRGMDVDMADMLRRSQRTSLEDATKYLRAADIKIGGFDLGVNLDADDDTFTAQVATLHPMAEIAKELLVKRAYLRLPVATDRLPYPEYFETQRARLNQIAEVLAPREIRLGVSFSAGKELAEGKEFEFIRDVEGFIALVSSIPAANIGYIIDTFDWVVGKGTLEQLTSIDAEKIVAVRLGSVASDATVETAKTTDRVLPEKEGALAHVSVVSHLKSVSYSGPVCPTASSSRYKGQTRENTVQKGQEAIDSISKDAGVHVAPLPMDLIEDVPYEPTPAI</sequence>
<evidence type="ECO:0000313" key="3">
    <source>
        <dbReference type="Proteomes" id="UP000316304"/>
    </source>
</evidence>
<dbReference type="EMBL" id="SJPT01000004">
    <property type="protein sequence ID" value="TWU22939.1"/>
    <property type="molecule type" value="Genomic_DNA"/>
</dbReference>
<accession>A0A5C6CJF4</accession>
<keyword evidence="3" id="KW-1185">Reference proteome</keyword>
<reference evidence="2 3" key="1">
    <citation type="submission" date="2019-02" db="EMBL/GenBank/DDBJ databases">
        <title>Deep-cultivation of Planctomycetes and their phenomic and genomic characterization uncovers novel biology.</title>
        <authorList>
            <person name="Wiegand S."/>
            <person name="Jogler M."/>
            <person name="Boedeker C."/>
            <person name="Pinto D."/>
            <person name="Vollmers J."/>
            <person name="Rivas-Marin E."/>
            <person name="Kohn T."/>
            <person name="Peeters S.H."/>
            <person name="Heuer A."/>
            <person name="Rast P."/>
            <person name="Oberbeckmann S."/>
            <person name="Bunk B."/>
            <person name="Jeske O."/>
            <person name="Meyerdierks A."/>
            <person name="Storesund J.E."/>
            <person name="Kallscheuer N."/>
            <person name="Luecker S."/>
            <person name="Lage O.M."/>
            <person name="Pohl T."/>
            <person name="Merkel B.J."/>
            <person name="Hornburger P."/>
            <person name="Mueller R.-W."/>
            <person name="Bruemmer F."/>
            <person name="Labrenz M."/>
            <person name="Spormann A.M."/>
            <person name="Op Den Camp H."/>
            <person name="Overmann J."/>
            <person name="Amann R."/>
            <person name="Jetten M.S.M."/>
            <person name="Mascher T."/>
            <person name="Medema M.H."/>
            <person name="Devos D.P."/>
            <person name="Kaster A.-K."/>
            <person name="Ovreas L."/>
            <person name="Rohde M."/>
            <person name="Galperin M.Y."/>
            <person name="Jogler C."/>
        </authorList>
    </citation>
    <scope>NUCLEOTIDE SEQUENCE [LARGE SCALE GENOMIC DNA]</scope>
    <source>
        <strain evidence="2 3">Pla52o</strain>
    </source>
</reference>
<dbReference type="GO" id="GO:0016853">
    <property type="term" value="F:isomerase activity"/>
    <property type="evidence" value="ECO:0007669"/>
    <property type="project" value="UniProtKB-KW"/>
</dbReference>
<proteinExistence type="predicted"/>
<protein>
    <submittedName>
        <fullName evidence="2">Inosose isomerase</fullName>
        <ecNumber evidence="2">5.3.99.-</ecNumber>
    </submittedName>
</protein>
<keyword evidence="2" id="KW-0413">Isomerase</keyword>
<organism evidence="2 3">
    <name type="scientific">Novipirellula galeiformis</name>
    <dbReference type="NCBI Taxonomy" id="2528004"/>
    <lineage>
        <taxon>Bacteria</taxon>
        <taxon>Pseudomonadati</taxon>
        <taxon>Planctomycetota</taxon>
        <taxon>Planctomycetia</taxon>
        <taxon>Pirellulales</taxon>
        <taxon>Pirellulaceae</taxon>
        <taxon>Novipirellula</taxon>
    </lineage>
</organism>
<dbReference type="InterPro" id="IPR013022">
    <property type="entry name" value="Xyl_isomerase-like_TIM-brl"/>
</dbReference>
<evidence type="ECO:0000259" key="1">
    <source>
        <dbReference type="Pfam" id="PF01261"/>
    </source>
</evidence>
<comment type="caution">
    <text evidence="2">The sequence shown here is derived from an EMBL/GenBank/DDBJ whole genome shotgun (WGS) entry which is preliminary data.</text>
</comment>
<name>A0A5C6CJF4_9BACT</name>
<dbReference type="PANTHER" id="PTHR12110:SF52">
    <property type="entry name" value="XYLOSE ISOMERASE"/>
    <property type="match status" value="1"/>
</dbReference>
<dbReference type="EC" id="5.3.99.-" evidence="2"/>
<dbReference type="AlphaFoldDB" id="A0A5C6CJF4"/>